<dbReference type="EMBL" id="JAGIOD010000001">
    <property type="protein sequence ID" value="MBP2382013.1"/>
    <property type="molecule type" value="Genomic_DNA"/>
</dbReference>
<comment type="caution">
    <text evidence="2">The sequence shown here is derived from an EMBL/GenBank/DDBJ whole genome shotgun (WGS) entry which is preliminary data.</text>
</comment>
<evidence type="ECO:0000256" key="1">
    <source>
        <dbReference type="SAM" id="Phobius"/>
    </source>
</evidence>
<name>A0ABS4X1A3_9MICO</name>
<feature type="transmembrane region" description="Helical" evidence="1">
    <location>
        <begin position="63"/>
        <end position="83"/>
    </location>
</feature>
<feature type="transmembrane region" description="Helical" evidence="1">
    <location>
        <begin position="6"/>
        <end position="27"/>
    </location>
</feature>
<evidence type="ECO:0000313" key="2">
    <source>
        <dbReference type="EMBL" id="MBP2382013.1"/>
    </source>
</evidence>
<feature type="transmembrane region" description="Helical" evidence="1">
    <location>
        <begin position="39"/>
        <end position="57"/>
    </location>
</feature>
<organism evidence="2 3">
    <name type="scientific">Brachybacterium sacelli</name>
    <dbReference type="NCBI Taxonomy" id="173364"/>
    <lineage>
        <taxon>Bacteria</taxon>
        <taxon>Bacillati</taxon>
        <taxon>Actinomycetota</taxon>
        <taxon>Actinomycetes</taxon>
        <taxon>Micrococcales</taxon>
        <taxon>Dermabacteraceae</taxon>
        <taxon>Brachybacterium</taxon>
    </lineage>
</organism>
<proteinExistence type="predicted"/>
<gene>
    <name evidence="2" type="ORF">JOF43_001970</name>
</gene>
<sequence length="114" mass="12274">MSFVISLLVVLHLLCWAISLGLWVAAIRTKQPQKGMAHAAGGALVLGIIMMGLSMAMGTDSHLWFTLKLVIALVVTAFSFVAINRREETPAVIWYGIPTAIVLNVIIAVFGIGR</sequence>
<keyword evidence="1" id="KW-1133">Transmembrane helix</keyword>
<keyword evidence="3" id="KW-1185">Reference proteome</keyword>
<evidence type="ECO:0000313" key="3">
    <source>
        <dbReference type="Proteomes" id="UP001519290"/>
    </source>
</evidence>
<accession>A0ABS4X1A3</accession>
<reference evidence="2 3" key="1">
    <citation type="submission" date="2021-03" db="EMBL/GenBank/DDBJ databases">
        <title>Sequencing the genomes of 1000 actinobacteria strains.</title>
        <authorList>
            <person name="Klenk H.-P."/>
        </authorList>
    </citation>
    <scope>NUCLEOTIDE SEQUENCE [LARGE SCALE GENOMIC DNA]</scope>
    <source>
        <strain evidence="2 3">DSM 14566</strain>
    </source>
</reference>
<feature type="transmembrane region" description="Helical" evidence="1">
    <location>
        <begin position="92"/>
        <end position="112"/>
    </location>
</feature>
<keyword evidence="1" id="KW-0812">Transmembrane</keyword>
<protein>
    <submittedName>
        <fullName evidence="2">Membrane protein SirB2</fullName>
    </submittedName>
</protein>
<keyword evidence="1" id="KW-0472">Membrane</keyword>
<dbReference type="RefSeq" id="WP_209901599.1">
    <property type="nucleotide sequence ID" value="NZ_BAAAJW010000011.1"/>
</dbReference>
<dbReference type="Proteomes" id="UP001519290">
    <property type="component" value="Unassembled WGS sequence"/>
</dbReference>